<dbReference type="PANTHER" id="PTHR40088:SF1">
    <property type="entry name" value="PECTATE LYASE PEL9"/>
    <property type="match status" value="1"/>
</dbReference>
<proteinExistence type="inferred from homology"/>
<name>A0A6I4IRQ5_9FLAO</name>
<dbReference type="GO" id="GO:0005576">
    <property type="term" value="C:extracellular region"/>
    <property type="evidence" value="ECO:0007669"/>
    <property type="project" value="UniProtKB-SubCell"/>
</dbReference>
<evidence type="ECO:0000259" key="11">
    <source>
        <dbReference type="Pfam" id="PF18283"/>
    </source>
</evidence>
<dbReference type="InterPro" id="IPR011050">
    <property type="entry name" value="Pectin_lyase_fold/virulence"/>
</dbReference>
<dbReference type="SUPFAM" id="SSF51126">
    <property type="entry name" value="Pectin lyase-like"/>
    <property type="match status" value="1"/>
</dbReference>
<dbReference type="Proteomes" id="UP000431264">
    <property type="component" value="Unassembled WGS sequence"/>
</dbReference>
<evidence type="ECO:0000256" key="2">
    <source>
        <dbReference type="ARBA" id="ARBA00004613"/>
    </source>
</evidence>
<dbReference type="InterPro" id="IPR013783">
    <property type="entry name" value="Ig-like_fold"/>
</dbReference>
<evidence type="ECO:0000256" key="5">
    <source>
        <dbReference type="ARBA" id="ARBA00022729"/>
    </source>
</evidence>
<comment type="subcellular location">
    <subcellularLocation>
        <location evidence="2">Secreted</location>
    </subcellularLocation>
</comment>
<dbReference type="Pfam" id="PF18962">
    <property type="entry name" value="Por_Secre_tail"/>
    <property type="match status" value="1"/>
</dbReference>
<feature type="domain" description="Secretion system C-terminal sorting" evidence="12">
    <location>
        <begin position="640"/>
        <end position="710"/>
    </location>
</feature>
<keyword evidence="3" id="KW-0964">Secreted</keyword>
<dbReference type="GO" id="GO:0046872">
    <property type="term" value="F:metal ion binding"/>
    <property type="evidence" value="ECO:0007669"/>
    <property type="project" value="UniProtKB-KW"/>
</dbReference>
<comment type="cofactor">
    <cofactor evidence="1">
        <name>Ca(2+)</name>
        <dbReference type="ChEBI" id="CHEBI:29108"/>
    </cofactor>
</comment>
<dbReference type="Gene3D" id="2.160.20.10">
    <property type="entry name" value="Single-stranded right-handed beta-helix, Pectin lyase-like"/>
    <property type="match status" value="1"/>
</dbReference>
<organism evidence="13 14">
    <name type="scientific">Flavobacterium profundi</name>
    <dbReference type="NCBI Taxonomy" id="1774945"/>
    <lineage>
        <taxon>Bacteria</taxon>
        <taxon>Pseudomonadati</taxon>
        <taxon>Bacteroidota</taxon>
        <taxon>Flavobacteriia</taxon>
        <taxon>Flavobacteriales</taxon>
        <taxon>Flavobacteriaceae</taxon>
        <taxon>Flavobacterium</taxon>
    </lineage>
</organism>
<reference evidence="14" key="1">
    <citation type="submission" date="2019-05" db="EMBL/GenBank/DDBJ databases">
        <title>Flavobacterium profundi sp. nov., isolated from a deep-sea seamount.</title>
        <authorList>
            <person name="Zhang D.-C."/>
        </authorList>
    </citation>
    <scope>NUCLEOTIDE SEQUENCE [LARGE SCALE GENOMIC DNA]</scope>
    <source>
        <strain evidence="14">TP390</strain>
    </source>
</reference>
<dbReference type="OrthoDB" id="8660908at2"/>
<evidence type="ECO:0000256" key="8">
    <source>
        <dbReference type="ARBA" id="ARBA00038263"/>
    </source>
</evidence>
<feature type="signal peptide" evidence="9">
    <location>
        <begin position="1"/>
        <end position="21"/>
    </location>
</feature>
<dbReference type="SMART" id="SM00710">
    <property type="entry name" value="PbH1"/>
    <property type="match status" value="6"/>
</dbReference>
<keyword evidence="5 9" id="KW-0732">Signal</keyword>
<dbReference type="Gene3D" id="2.60.40.10">
    <property type="entry name" value="Immunoglobulins"/>
    <property type="match status" value="1"/>
</dbReference>
<keyword evidence="6" id="KW-0106">Calcium</keyword>
<accession>A0A6I4IRQ5</accession>
<evidence type="ECO:0000259" key="10">
    <source>
        <dbReference type="Pfam" id="PF13229"/>
    </source>
</evidence>
<evidence type="ECO:0000256" key="3">
    <source>
        <dbReference type="ARBA" id="ARBA00022525"/>
    </source>
</evidence>
<sequence>MKKNILFMLVLFNIGMTTSWATNYYVATNGNDSNSGTSTNNPFQTLTKAINQATGGDTIYVRGGTHNYSNTIVITKNGSSSAKINVFAYNNEIPILNFSMSEGASNRGIVLDGDYWNWRGITIQGAGDNGMLLSGNNNTIENCIFRNNKDTGLQLSRYSTNASSISQWPTNNLILDCESYDNKDRGNENADGFAAKLTCGTGNIFRNCVAHHNIDDGWDLYTKSDTGPIGVIILEGCIAHHNGTLTSGGTSGGGDKNGYKLGSSAHQINHIVRRCIAFNNGKHGFTDNGNIGAIEFTNNTSYNNEGYNWHTRDGASHIFKNNLSFDNGTNDRIRGNSTAPNSFVGATGGFTVTSSDFVTLTMGANANPTGNGFLNLNSNSDLIDAGVTSTGITYSGAKPDLGAIESGTTNGGGGTAEILLSATATNSAVNLNWSISNLTVTGLEVYRDTDSNPSGRVRIAQVPTTTRNYTDSNVTNGTTYYYWIKANGSINSNAASATPAGSNGGGSTSNQIHNFTLSEKNSSFYSISGNMNATDGSVTYNGLNLTRRLKIESSTSIAFSTTTSATLTLVFDSNFTGNVKVDNVSYAASSGIATISISSGSHTITKDNVANLYYISTIFNSNRMSYGTEKESTNETDIVVYPNPAQGDLQIKLPNKYVNGTITVINLEGKEILKNDIENDQSKVDISFLKSGVYILKINSNNGSYTKRFVKE</sequence>
<keyword evidence="14" id="KW-1185">Reference proteome</keyword>
<dbReference type="Pfam" id="PF18283">
    <property type="entry name" value="CBM77"/>
    <property type="match status" value="1"/>
</dbReference>
<dbReference type="InterPro" id="IPR039448">
    <property type="entry name" value="Beta_helix"/>
</dbReference>
<dbReference type="NCBIfam" id="TIGR04183">
    <property type="entry name" value="Por_Secre_tail"/>
    <property type="match status" value="1"/>
</dbReference>
<evidence type="ECO:0000313" key="14">
    <source>
        <dbReference type="Proteomes" id="UP000431264"/>
    </source>
</evidence>
<feature type="domain" description="Carbohydrate binding module 77" evidence="11">
    <location>
        <begin position="510"/>
        <end position="615"/>
    </location>
</feature>
<dbReference type="EMBL" id="WQLW01000002">
    <property type="protein sequence ID" value="MVO08286.1"/>
    <property type="molecule type" value="Genomic_DNA"/>
</dbReference>
<evidence type="ECO:0000256" key="9">
    <source>
        <dbReference type="SAM" id="SignalP"/>
    </source>
</evidence>
<dbReference type="RefSeq" id="WP_140996681.1">
    <property type="nucleotide sequence ID" value="NZ_VDCZ01000002.1"/>
</dbReference>
<evidence type="ECO:0000256" key="7">
    <source>
        <dbReference type="ARBA" id="ARBA00023239"/>
    </source>
</evidence>
<evidence type="ECO:0000256" key="1">
    <source>
        <dbReference type="ARBA" id="ARBA00001913"/>
    </source>
</evidence>
<protein>
    <submittedName>
        <fullName evidence="13">T9SS type A sorting domain-containing protein</fullName>
    </submittedName>
</protein>
<evidence type="ECO:0000313" key="13">
    <source>
        <dbReference type="EMBL" id="MVO08286.1"/>
    </source>
</evidence>
<dbReference type="InterPro" id="IPR036116">
    <property type="entry name" value="FN3_sf"/>
</dbReference>
<dbReference type="SUPFAM" id="SSF49265">
    <property type="entry name" value="Fibronectin type III"/>
    <property type="match status" value="1"/>
</dbReference>
<dbReference type="Pfam" id="PF13229">
    <property type="entry name" value="Beta_helix"/>
    <property type="match status" value="1"/>
</dbReference>
<dbReference type="InterPro" id="IPR052052">
    <property type="entry name" value="Polysaccharide_Lyase_9"/>
</dbReference>
<dbReference type="AlphaFoldDB" id="A0A6I4IRQ5"/>
<dbReference type="InterPro" id="IPR041253">
    <property type="entry name" value="CBM77"/>
</dbReference>
<dbReference type="GO" id="GO:0016837">
    <property type="term" value="F:carbon-oxygen lyase activity, acting on polysaccharides"/>
    <property type="evidence" value="ECO:0007669"/>
    <property type="project" value="TreeGrafter"/>
</dbReference>
<keyword evidence="7" id="KW-0456">Lyase</keyword>
<keyword evidence="4" id="KW-0479">Metal-binding</keyword>
<gene>
    <name evidence="13" type="ORF">GOQ30_03790</name>
</gene>
<dbReference type="InterPro" id="IPR012334">
    <property type="entry name" value="Pectin_lyas_fold"/>
</dbReference>
<comment type="caution">
    <text evidence="13">The sequence shown here is derived from an EMBL/GenBank/DDBJ whole genome shotgun (WGS) entry which is preliminary data.</text>
</comment>
<evidence type="ECO:0000256" key="6">
    <source>
        <dbReference type="ARBA" id="ARBA00022837"/>
    </source>
</evidence>
<feature type="domain" description="Right handed beta helix" evidence="10">
    <location>
        <begin position="108"/>
        <end position="285"/>
    </location>
</feature>
<evidence type="ECO:0000256" key="4">
    <source>
        <dbReference type="ARBA" id="ARBA00022723"/>
    </source>
</evidence>
<feature type="chain" id="PRO_5026343190" evidence="9">
    <location>
        <begin position="22"/>
        <end position="712"/>
    </location>
</feature>
<dbReference type="InterPro" id="IPR026444">
    <property type="entry name" value="Secre_tail"/>
</dbReference>
<dbReference type="PANTHER" id="PTHR40088">
    <property type="entry name" value="PECTATE LYASE (EUROFUNG)"/>
    <property type="match status" value="1"/>
</dbReference>
<comment type="similarity">
    <text evidence="8">Belongs to the polysaccharide lyase 9 family.</text>
</comment>
<dbReference type="InterPro" id="IPR006626">
    <property type="entry name" value="PbH1"/>
</dbReference>
<evidence type="ECO:0000259" key="12">
    <source>
        <dbReference type="Pfam" id="PF18962"/>
    </source>
</evidence>